<keyword evidence="6 8" id="KW-0931">ER-Golgi transport</keyword>
<keyword evidence="9" id="KW-1185">Reference proteome</keyword>
<comment type="similarity">
    <text evidence="3">Belongs to the TRAPP small subunits family. Sedlin subfamily.</text>
</comment>
<dbReference type="InterPro" id="IPR006722">
    <property type="entry name" value="Sedlin"/>
</dbReference>
<evidence type="ECO:0000256" key="8">
    <source>
        <dbReference type="RuleBase" id="RU366065"/>
    </source>
</evidence>
<keyword evidence="4 8" id="KW-0813">Transport</keyword>
<dbReference type="SUPFAM" id="SSF64356">
    <property type="entry name" value="SNARE-like"/>
    <property type="match status" value="1"/>
</dbReference>
<dbReference type="InterPro" id="IPR011012">
    <property type="entry name" value="Longin-like_dom_sf"/>
</dbReference>
<evidence type="ECO:0000256" key="4">
    <source>
        <dbReference type="ARBA" id="ARBA00022448"/>
    </source>
</evidence>
<dbReference type="KEGG" id="goe:100906066"/>
<accession>A0AAJ6VY63</accession>
<dbReference type="GeneID" id="100906066"/>
<dbReference type="RefSeq" id="XP_003743431.1">
    <property type="nucleotide sequence ID" value="XM_003743383.2"/>
</dbReference>
<proteinExistence type="inferred from homology"/>
<evidence type="ECO:0000313" key="9">
    <source>
        <dbReference type="Proteomes" id="UP000694867"/>
    </source>
</evidence>
<dbReference type="AlphaFoldDB" id="A0AAJ6VY63"/>
<gene>
    <name evidence="10" type="primary">LOC100906066</name>
</gene>
<dbReference type="PANTHER" id="PTHR12403">
    <property type="entry name" value="TRAFFICKING PROTEIN PARTICLE COMPLEX SUBUNIT 2"/>
    <property type="match status" value="1"/>
</dbReference>
<dbReference type="Proteomes" id="UP000694867">
    <property type="component" value="Unplaced"/>
</dbReference>
<dbReference type="GO" id="GO:0048471">
    <property type="term" value="C:perinuclear region of cytoplasm"/>
    <property type="evidence" value="ECO:0007669"/>
    <property type="project" value="UniProtKB-SubCell"/>
</dbReference>
<comment type="subcellular location">
    <subcellularLocation>
        <location evidence="2">Cytoplasm</location>
        <location evidence="2">Perinuclear region</location>
    </subcellularLocation>
    <subcellularLocation>
        <location evidence="8">Endoplasmic reticulum</location>
    </subcellularLocation>
    <subcellularLocation>
        <location evidence="8">Golgi apparatus</location>
        <location evidence="8">cis-Golgi network</location>
    </subcellularLocation>
    <subcellularLocation>
        <location evidence="1">Golgi apparatus</location>
    </subcellularLocation>
</comment>
<dbReference type="GO" id="GO:0006888">
    <property type="term" value="P:endoplasmic reticulum to Golgi vesicle-mediated transport"/>
    <property type="evidence" value="ECO:0007669"/>
    <property type="project" value="UniProtKB-UniRule"/>
</dbReference>
<dbReference type="Pfam" id="PF04628">
    <property type="entry name" value="Sedlin_N"/>
    <property type="match status" value="1"/>
</dbReference>
<dbReference type="SMART" id="SM01399">
    <property type="entry name" value="Sybindin"/>
    <property type="match status" value="1"/>
</dbReference>
<evidence type="ECO:0000256" key="6">
    <source>
        <dbReference type="ARBA" id="ARBA00022892"/>
    </source>
</evidence>
<organism evidence="9 10">
    <name type="scientific">Galendromus occidentalis</name>
    <name type="common">western predatory mite</name>
    <dbReference type="NCBI Taxonomy" id="34638"/>
    <lineage>
        <taxon>Eukaryota</taxon>
        <taxon>Metazoa</taxon>
        <taxon>Ecdysozoa</taxon>
        <taxon>Arthropoda</taxon>
        <taxon>Chelicerata</taxon>
        <taxon>Arachnida</taxon>
        <taxon>Acari</taxon>
        <taxon>Parasitiformes</taxon>
        <taxon>Mesostigmata</taxon>
        <taxon>Gamasina</taxon>
        <taxon>Phytoseioidea</taxon>
        <taxon>Phytoseiidae</taxon>
        <taxon>Typhlodrominae</taxon>
        <taxon>Galendromus</taxon>
    </lineage>
</organism>
<dbReference type="GO" id="GO:0005794">
    <property type="term" value="C:Golgi apparatus"/>
    <property type="evidence" value="ECO:0007669"/>
    <property type="project" value="UniProtKB-SubCell"/>
</dbReference>
<protein>
    <recommendedName>
        <fullName evidence="8">Trafficking protein particle complex subunit</fullName>
    </recommendedName>
</protein>
<evidence type="ECO:0000256" key="3">
    <source>
        <dbReference type="ARBA" id="ARBA00006626"/>
    </source>
</evidence>
<comment type="subunit">
    <text evidence="8">Part of the multisubunit transport protein particle (TRAPP) complex.</text>
</comment>
<evidence type="ECO:0000256" key="2">
    <source>
        <dbReference type="ARBA" id="ARBA00004556"/>
    </source>
</evidence>
<evidence type="ECO:0000313" key="10">
    <source>
        <dbReference type="RefSeq" id="XP_003743431.1"/>
    </source>
</evidence>
<sequence>MAVALALINKDNSPLYLRTVAEPANGEVAHKLLYMLHTSLDVVEEKVNSSVPGKNDSRDLCLGVLYSLDEYKLYGYVTNTKIKIVIIVELGVAVQFRDNDLRNWFNRLHQAYTEVISNPFYVAGEEIKSKKFEAVVNDIMRKQ</sequence>
<name>A0AAJ6VY63_9ACAR</name>
<dbReference type="GO" id="GO:0030008">
    <property type="term" value="C:TRAPP complex"/>
    <property type="evidence" value="ECO:0007669"/>
    <property type="project" value="UniProtKB-UniRule"/>
</dbReference>
<dbReference type="InterPro" id="IPR044760">
    <property type="entry name" value="TRAPPC2L"/>
</dbReference>
<keyword evidence="7 8" id="KW-0333">Golgi apparatus</keyword>
<dbReference type="InterPro" id="IPR007233">
    <property type="entry name" value="TRAPPC"/>
</dbReference>
<dbReference type="GO" id="GO:0005783">
    <property type="term" value="C:endoplasmic reticulum"/>
    <property type="evidence" value="ECO:0007669"/>
    <property type="project" value="UniProtKB-SubCell"/>
</dbReference>
<dbReference type="Gene3D" id="3.30.450.70">
    <property type="match status" value="1"/>
</dbReference>
<evidence type="ECO:0000256" key="1">
    <source>
        <dbReference type="ARBA" id="ARBA00004555"/>
    </source>
</evidence>
<dbReference type="CDD" id="cd14854">
    <property type="entry name" value="TRAPPC2L"/>
    <property type="match status" value="1"/>
</dbReference>
<evidence type="ECO:0000256" key="7">
    <source>
        <dbReference type="ARBA" id="ARBA00023034"/>
    </source>
</evidence>
<evidence type="ECO:0000256" key="5">
    <source>
        <dbReference type="ARBA" id="ARBA00022824"/>
    </source>
</evidence>
<reference evidence="10" key="1">
    <citation type="submission" date="2025-08" db="UniProtKB">
        <authorList>
            <consortium name="RefSeq"/>
        </authorList>
    </citation>
    <scope>IDENTIFICATION</scope>
</reference>
<keyword evidence="5 8" id="KW-0256">Endoplasmic reticulum</keyword>